<feature type="domain" description="Inosine/uridine-preferring nucleoside hydrolase" evidence="3">
    <location>
        <begin position="8"/>
        <end position="307"/>
    </location>
</feature>
<dbReference type="PANTHER" id="PTHR12304:SF4">
    <property type="entry name" value="URIDINE NUCLEOSIDASE"/>
    <property type="match status" value="1"/>
</dbReference>
<dbReference type="SUPFAM" id="SSF53590">
    <property type="entry name" value="Nucleoside hydrolase"/>
    <property type="match status" value="1"/>
</dbReference>
<gene>
    <name evidence="4" type="ORF">ABT211_45825</name>
</gene>
<evidence type="ECO:0000313" key="5">
    <source>
        <dbReference type="Proteomes" id="UP001490365"/>
    </source>
</evidence>
<dbReference type="Proteomes" id="UP001490365">
    <property type="component" value="Unassembled WGS sequence"/>
</dbReference>
<protein>
    <submittedName>
        <fullName evidence="4">Nucleoside hydrolase</fullName>
    </submittedName>
</protein>
<keyword evidence="2" id="KW-0326">Glycosidase</keyword>
<keyword evidence="1 4" id="KW-0378">Hydrolase</keyword>
<organism evidence="4 5">
    <name type="scientific">Streptomyces sp. 900105755</name>
    <dbReference type="NCBI Taxonomy" id="3154389"/>
    <lineage>
        <taxon>Bacteria</taxon>
        <taxon>Bacillati</taxon>
        <taxon>Actinomycetota</taxon>
        <taxon>Actinomycetes</taxon>
        <taxon>Kitasatosporales</taxon>
        <taxon>Streptomycetaceae</taxon>
        <taxon>Streptomyces</taxon>
    </lineage>
</organism>
<dbReference type="EMBL" id="JBEOZM010000057">
    <property type="protein sequence ID" value="MER6274486.1"/>
    <property type="molecule type" value="Genomic_DNA"/>
</dbReference>
<dbReference type="InterPro" id="IPR036452">
    <property type="entry name" value="Ribo_hydro-like"/>
</dbReference>
<keyword evidence="5" id="KW-1185">Reference proteome</keyword>
<accession>A0ABV1TWT8</accession>
<name>A0ABV1TWT8_9ACTN</name>
<dbReference type="CDD" id="cd02651">
    <property type="entry name" value="nuc_hydro_IU_UC_XIUA"/>
    <property type="match status" value="1"/>
</dbReference>
<evidence type="ECO:0000256" key="2">
    <source>
        <dbReference type="ARBA" id="ARBA00023295"/>
    </source>
</evidence>
<evidence type="ECO:0000259" key="3">
    <source>
        <dbReference type="Pfam" id="PF01156"/>
    </source>
</evidence>
<dbReference type="PANTHER" id="PTHR12304">
    <property type="entry name" value="INOSINE-URIDINE PREFERRING NUCLEOSIDE HYDROLASE"/>
    <property type="match status" value="1"/>
</dbReference>
<sequence>MTSERLPLVIDTDPGIDDAFAITLAAISPHVDLRAITTVFGNASVEQTTRNALKVLAMCGRDDVRVARGAECPLVYPHPHRAEYAHGKDGLGGASDSLPASQRTEQARPAVEVLAGVLKAAQTPVTIAVIGPMTNIALLLAVYPELRPRIGRLVVMGGAAAGGNVSATAEFNVWSDPEAARRVLVESDVPTTLVPIDLTHRAWVDDQWLKTLASSGPTGASLVSVSTPYRTHYQRELGVDGLVLHDAVAVAEAIWPGTLKCRRLTVDVVCDSAAARGATVIDTRSGSEDARAGREIDVALDADIDALRDLLLNKLSSGLS</sequence>
<dbReference type="InterPro" id="IPR023186">
    <property type="entry name" value="IUNH"/>
</dbReference>
<dbReference type="GO" id="GO:0016787">
    <property type="term" value="F:hydrolase activity"/>
    <property type="evidence" value="ECO:0007669"/>
    <property type="project" value="UniProtKB-KW"/>
</dbReference>
<reference evidence="4 5" key="1">
    <citation type="submission" date="2024-06" db="EMBL/GenBank/DDBJ databases">
        <title>The Natural Products Discovery Center: Release of the First 8490 Sequenced Strains for Exploring Actinobacteria Biosynthetic Diversity.</title>
        <authorList>
            <person name="Kalkreuter E."/>
            <person name="Kautsar S.A."/>
            <person name="Yang D."/>
            <person name="Bader C.D."/>
            <person name="Teijaro C.N."/>
            <person name="Fluegel L."/>
            <person name="Davis C.M."/>
            <person name="Simpson J.R."/>
            <person name="Lauterbach L."/>
            <person name="Steele A.D."/>
            <person name="Gui C."/>
            <person name="Meng S."/>
            <person name="Li G."/>
            <person name="Viehrig K."/>
            <person name="Ye F."/>
            <person name="Su P."/>
            <person name="Kiefer A.F."/>
            <person name="Nichols A."/>
            <person name="Cepeda A.J."/>
            <person name="Yan W."/>
            <person name="Fan B."/>
            <person name="Jiang Y."/>
            <person name="Adhikari A."/>
            <person name="Zheng C.-J."/>
            <person name="Schuster L."/>
            <person name="Cowan T.M."/>
            <person name="Smanski M.J."/>
            <person name="Chevrette M.G."/>
            <person name="De Carvalho L.P.S."/>
            <person name="Shen B."/>
        </authorList>
    </citation>
    <scope>NUCLEOTIDE SEQUENCE [LARGE SCALE GENOMIC DNA]</scope>
    <source>
        <strain evidence="4 5">NPDC001694</strain>
    </source>
</reference>
<dbReference type="Gene3D" id="3.90.245.10">
    <property type="entry name" value="Ribonucleoside hydrolase-like"/>
    <property type="match status" value="1"/>
</dbReference>
<evidence type="ECO:0000256" key="1">
    <source>
        <dbReference type="ARBA" id="ARBA00022801"/>
    </source>
</evidence>
<dbReference type="InterPro" id="IPR001910">
    <property type="entry name" value="Inosine/uridine_hydrolase_dom"/>
</dbReference>
<comment type="caution">
    <text evidence="4">The sequence shown here is derived from an EMBL/GenBank/DDBJ whole genome shotgun (WGS) entry which is preliminary data.</text>
</comment>
<evidence type="ECO:0000313" key="4">
    <source>
        <dbReference type="EMBL" id="MER6274486.1"/>
    </source>
</evidence>
<dbReference type="Pfam" id="PF01156">
    <property type="entry name" value="IU_nuc_hydro"/>
    <property type="match status" value="1"/>
</dbReference>
<proteinExistence type="predicted"/>
<dbReference type="RefSeq" id="WP_351962701.1">
    <property type="nucleotide sequence ID" value="NZ_JBEOZM010000057.1"/>
</dbReference>